<evidence type="ECO:0000313" key="7">
    <source>
        <dbReference type="Proteomes" id="UP000671995"/>
    </source>
</evidence>
<dbReference type="PANTHER" id="PTHR43643:SF3">
    <property type="entry name" value="HISTIDINOL-PHOSPHATE AMINOTRANSFERASE"/>
    <property type="match status" value="1"/>
</dbReference>
<feature type="domain" description="Aminotransferase class I/classII large" evidence="5">
    <location>
        <begin position="122"/>
        <end position="388"/>
    </location>
</feature>
<protein>
    <submittedName>
        <fullName evidence="6">Aminotransferase class I/II-fold pyridoxal phosphate-dependent enzyme</fullName>
    </submittedName>
</protein>
<dbReference type="EMBL" id="CP054257">
    <property type="protein sequence ID" value="QTQ12278.1"/>
    <property type="molecule type" value="Genomic_DNA"/>
</dbReference>
<gene>
    <name evidence="6" type="ORF">HRI96_08750</name>
</gene>
<evidence type="ECO:0000256" key="2">
    <source>
        <dbReference type="ARBA" id="ARBA00022576"/>
    </source>
</evidence>
<evidence type="ECO:0000256" key="3">
    <source>
        <dbReference type="ARBA" id="ARBA00022679"/>
    </source>
</evidence>
<reference evidence="6" key="1">
    <citation type="submission" date="2020-05" db="EMBL/GenBank/DDBJ databases">
        <authorList>
            <person name="Zeng H."/>
            <person name="Chan Y.K."/>
            <person name="Watt R.M."/>
        </authorList>
    </citation>
    <scope>NUCLEOTIDE SEQUENCE</scope>
    <source>
        <strain evidence="6">ATCC 700773</strain>
    </source>
</reference>
<dbReference type="AlphaFoldDB" id="A0A975F0R5"/>
<dbReference type="Gene3D" id="3.40.640.10">
    <property type="entry name" value="Type I PLP-dependent aspartate aminotransferase-like (Major domain)"/>
    <property type="match status" value="2"/>
</dbReference>
<keyword evidence="2 6" id="KW-0032">Aminotransferase</keyword>
<dbReference type="InterPro" id="IPR050106">
    <property type="entry name" value="HistidinolP_aminotransfase"/>
</dbReference>
<dbReference type="InterPro" id="IPR004839">
    <property type="entry name" value="Aminotransferase_I/II_large"/>
</dbReference>
<dbReference type="PANTHER" id="PTHR43643">
    <property type="entry name" value="HISTIDINOL-PHOSPHATE AMINOTRANSFERASE 2"/>
    <property type="match status" value="1"/>
</dbReference>
<evidence type="ECO:0000259" key="5">
    <source>
        <dbReference type="Pfam" id="PF00155"/>
    </source>
</evidence>
<dbReference type="CDD" id="cd00609">
    <property type="entry name" value="AAT_like"/>
    <property type="match status" value="1"/>
</dbReference>
<organism evidence="6 7">
    <name type="scientific">Treponema parvum</name>
    <dbReference type="NCBI Taxonomy" id="138851"/>
    <lineage>
        <taxon>Bacteria</taxon>
        <taxon>Pseudomonadati</taxon>
        <taxon>Spirochaetota</taxon>
        <taxon>Spirochaetia</taxon>
        <taxon>Spirochaetales</taxon>
        <taxon>Treponemataceae</taxon>
        <taxon>Treponema</taxon>
    </lineage>
</organism>
<comment type="similarity">
    <text evidence="1">Belongs to the class-II pyridoxal-phosphate-dependent aminotransferase family. Histidinol-phosphate aminotransferase subfamily.</text>
</comment>
<dbReference type="SUPFAM" id="SSF53383">
    <property type="entry name" value="PLP-dependent transferases"/>
    <property type="match status" value="1"/>
</dbReference>
<dbReference type="GO" id="GO:0030170">
    <property type="term" value="F:pyridoxal phosphate binding"/>
    <property type="evidence" value="ECO:0007669"/>
    <property type="project" value="InterPro"/>
</dbReference>
<dbReference type="Pfam" id="PF00155">
    <property type="entry name" value="Aminotran_1_2"/>
    <property type="match status" value="1"/>
</dbReference>
<keyword evidence="3" id="KW-0808">Transferase</keyword>
<dbReference type="InterPro" id="IPR015422">
    <property type="entry name" value="PyrdxlP-dep_Trfase_small"/>
</dbReference>
<evidence type="ECO:0000256" key="1">
    <source>
        <dbReference type="ARBA" id="ARBA00007970"/>
    </source>
</evidence>
<dbReference type="RefSeq" id="WP_210116992.1">
    <property type="nucleotide sequence ID" value="NZ_CP054257.1"/>
</dbReference>
<accession>A0A975F0R5</accession>
<proteinExistence type="inferred from homology"/>
<dbReference type="InterPro" id="IPR015424">
    <property type="entry name" value="PyrdxlP-dep_Trfase"/>
</dbReference>
<sequence length="398" mass="43940">MLSKRMSFLHPYVPGEQPKDRDYIKLNANENPYPPSPEVTAAVNKFLSENPEKLGLYPDPDSGDLRAEIAAMINKTGGVLSRTLTSFSSGSDEHSIGAGSIECASCVPSEKDKIPFTVFPDMIYTGNGSDEVLSFIFFAFFDEDRPLIVPKFSYSFYPVYCGFYNIPFCPVPLKKDWSVDGEKMVFEANKTNSGMIFANPNAPTGIGLPRSLIRQMLLAAPKDKAFVVDEAYADFGGESCIPLLQEFKNLIIVRTFSKSLCGAGMRSGYIVASPEVVRAVTTVKNSLNHFPVDAVTQVACRAACRSAAYYVNCAKALVEEREKFTRFLQDCGWEVLPSQTNFVFAKKSGVSGQEAYRKIKEDGILVRIFSTPGIEDFLRISIGTPAQMLALQRSMEDL</sequence>
<evidence type="ECO:0000313" key="6">
    <source>
        <dbReference type="EMBL" id="QTQ12278.1"/>
    </source>
</evidence>
<dbReference type="Gene3D" id="3.90.1150.10">
    <property type="entry name" value="Aspartate Aminotransferase, domain 1"/>
    <property type="match status" value="2"/>
</dbReference>
<dbReference type="InterPro" id="IPR015421">
    <property type="entry name" value="PyrdxlP-dep_Trfase_major"/>
</dbReference>
<dbReference type="Proteomes" id="UP000671995">
    <property type="component" value="Chromosome"/>
</dbReference>
<keyword evidence="4" id="KW-0663">Pyridoxal phosphate</keyword>
<evidence type="ECO:0000256" key="4">
    <source>
        <dbReference type="ARBA" id="ARBA00022898"/>
    </source>
</evidence>
<reference evidence="6" key="2">
    <citation type="journal article" date="2021" name="Microbiol. Resour. Announc.">
        <title>Complete Genome Sequences of Three Human Oral Treponema parvum Isolates.</title>
        <authorList>
            <person name="Zeng H."/>
            <person name="Watt R.M."/>
        </authorList>
    </citation>
    <scope>NUCLEOTIDE SEQUENCE</scope>
    <source>
        <strain evidence="6">ATCC 700773</strain>
    </source>
</reference>
<name>A0A975F0R5_9SPIR</name>
<dbReference type="GO" id="GO:0008483">
    <property type="term" value="F:transaminase activity"/>
    <property type="evidence" value="ECO:0007669"/>
    <property type="project" value="UniProtKB-KW"/>
</dbReference>